<dbReference type="AlphaFoldDB" id="A0A1S3DER8"/>
<evidence type="ECO:0000256" key="2">
    <source>
        <dbReference type="SAM" id="MobiDB-lite"/>
    </source>
</evidence>
<keyword evidence="1" id="KW-0175">Coiled coil</keyword>
<dbReference type="PaxDb" id="121845-A0A1S3DER8"/>
<protein>
    <submittedName>
        <fullName evidence="4">Uncharacterized protein LOC103517156</fullName>
    </submittedName>
</protein>
<gene>
    <name evidence="4" type="primary">LOC103517156</name>
</gene>
<name>A0A1S3DER8_DIACI</name>
<feature type="coiled-coil region" evidence="1">
    <location>
        <begin position="106"/>
        <end position="140"/>
    </location>
</feature>
<feature type="region of interest" description="Disordered" evidence="2">
    <location>
        <begin position="223"/>
        <end position="329"/>
    </location>
</feature>
<dbReference type="KEGG" id="dci:103517156"/>
<keyword evidence="3" id="KW-1185">Reference proteome</keyword>
<accession>A0A1S3DER8</accession>
<organism evidence="3 4">
    <name type="scientific">Diaphorina citri</name>
    <name type="common">Asian citrus psyllid</name>
    <dbReference type="NCBI Taxonomy" id="121845"/>
    <lineage>
        <taxon>Eukaryota</taxon>
        <taxon>Metazoa</taxon>
        <taxon>Ecdysozoa</taxon>
        <taxon>Arthropoda</taxon>
        <taxon>Hexapoda</taxon>
        <taxon>Insecta</taxon>
        <taxon>Pterygota</taxon>
        <taxon>Neoptera</taxon>
        <taxon>Paraneoptera</taxon>
        <taxon>Hemiptera</taxon>
        <taxon>Sternorrhyncha</taxon>
        <taxon>Psylloidea</taxon>
        <taxon>Psyllidae</taxon>
        <taxon>Diaphorininae</taxon>
        <taxon>Diaphorina</taxon>
    </lineage>
</organism>
<dbReference type="Proteomes" id="UP000079169">
    <property type="component" value="Unplaced"/>
</dbReference>
<proteinExistence type="predicted"/>
<dbReference type="GeneID" id="103517156"/>
<evidence type="ECO:0000313" key="4">
    <source>
        <dbReference type="RefSeq" id="XP_008480400.1"/>
    </source>
</evidence>
<evidence type="ECO:0000256" key="1">
    <source>
        <dbReference type="SAM" id="Coils"/>
    </source>
</evidence>
<feature type="compositionally biased region" description="Low complexity" evidence="2">
    <location>
        <begin position="237"/>
        <end position="259"/>
    </location>
</feature>
<dbReference type="RefSeq" id="XP_008480400.1">
    <property type="nucleotide sequence ID" value="XM_008482178.3"/>
</dbReference>
<evidence type="ECO:0000313" key="3">
    <source>
        <dbReference type="Proteomes" id="UP000079169"/>
    </source>
</evidence>
<reference evidence="4" key="1">
    <citation type="submission" date="2025-08" db="UniProtKB">
        <authorList>
            <consortium name="RefSeq"/>
        </authorList>
    </citation>
    <scope>IDENTIFICATION</scope>
</reference>
<sequence>MNLLHLMNQNQLQQINEDDEISQQDDYNDCHVRGDNEHTYHVRGDSEHTYYVRGDSEHTYHVRGDSELSDHHVSTYPVRGDSELYQHTDDLYQGENDENQTYKQDNVALLRRLERKDKSLERLKAALKKKDVELKTLKKYKTMVQDEANCYLTCNCAVRNQQGPWNPDSPCQKVNPAVQDTDSLINHLRNLSTELQRQLLATETTVELLREENTMLTKQLLESKQEGQHNESASLPNKSQNSFANKSQNSAANKSSINSCAHKSPKPKHTSPHVPAARTACFKSPTCNGKRSRTPSKKCAGASQKTKCASGRREQNRRKNTRKCYTNIS</sequence>